<dbReference type="GO" id="GO:0016740">
    <property type="term" value="F:transferase activity"/>
    <property type="evidence" value="ECO:0007669"/>
    <property type="project" value="UniProtKB-KW"/>
</dbReference>
<sequence length="409" mass="45234">MSVPEGYSIHRVDLDAAVEPVAVESNRKGVALEVFRGPRPVGFLMAAHPAGTVLSAEAISDWIRRDIPEEWSSQPISRQTNIGPMPTVTIVICTKDHPDLLKRCLEGIGRLVVAPEDPRPEILVIDNASSTDETRRVAEAFEGVRCVREEKKGLNFARNRALKEARGEILAFIDDDAVPDIHWLGGLRQAWSLQPEAGAFAGQTLPYCLDTEAQVLVESIGGFRKGFLPIVFGRQYAPQPLYPVATIFGNGCNMAFRVDVMRALGGFDTALDMGAALPGGGDLDALYRVARNGHDVVYEPQMLMRHEHRPDMAGLRRQVRKSWGMGCMAFLVKIRDDDPEMSDKARLFIHWWMRSMIAQLRPFSKAKLEMPWRLMLLQFIGAATALTGTYRRSQKLAAEIAAATGGNGD</sequence>
<dbReference type="InterPro" id="IPR001173">
    <property type="entry name" value="Glyco_trans_2-like"/>
</dbReference>
<dbReference type="SUPFAM" id="SSF53448">
    <property type="entry name" value="Nucleotide-diphospho-sugar transferases"/>
    <property type="match status" value="1"/>
</dbReference>
<dbReference type="Gene3D" id="3.90.550.10">
    <property type="entry name" value="Spore Coat Polysaccharide Biosynthesis Protein SpsA, Chain A"/>
    <property type="match status" value="1"/>
</dbReference>
<dbReference type="InterPro" id="IPR050834">
    <property type="entry name" value="Glycosyltransf_2"/>
</dbReference>
<dbReference type="AlphaFoldDB" id="A0A2C9D112"/>
<evidence type="ECO:0000313" key="3">
    <source>
        <dbReference type="Proteomes" id="UP000223606"/>
    </source>
</evidence>
<evidence type="ECO:0000259" key="1">
    <source>
        <dbReference type="Pfam" id="PF00535"/>
    </source>
</evidence>
<feature type="domain" description="Glycosyltransferase 2-like" evidence="1">
    <location>
        <begin position="89"/>
        <end position="229"/>
    </location>
</feature>
<dbReference type="Pfam" id="PF00535">
    <property type="entry name" value="Glycos_transf_2"/>
    <property type="match status" value="1"/>
</dbReference>
<dbReference type="PANTHER" id="PTHR43685">
    <property type="entry name" value="GLYCOSYLTRANSFERASE"/>
    <property type="match status" value="1"/>
</dbReference>
<reference evidence="3" key="1">
    <citation type="submission" date="2017-09" db="EMBL/GenBank/DDBJ databases">
        <title>Genome sequence of Nannocystis excedens DSM 71.</title>
        <authorList>
            <person name="Blom J."/>
        </authorList>
    </citation>
    <scope>NUCLEOTIDE SEQUENCE [LARGE SCALE GENOMIC DNA]</scope>
    <source>
        <strain evidence="3">type strain: E19</strain>
    </source>
</reference>
<dbReference type="Proteomes" id="UP000223606">
    <property type="component" value="Chromosome 1"/>
</dbReference>
<name>A0A2C9D112_9HYPH</name>
<protein>
    <submittedName>
        <fullName evidence="2">N-glycosyltransferase</fullName>
    </submittedName>
</protein>
<dbReference type="PANTHER" id="PTHR43685:SF2">
    <property type="entry name" value="GLYCOSYLTRANSFERASE 2-LIKE DOMAIN-CONTAINING PROTEIN"/>
    <property type="match status" value="1"/>
</dbReference>
<dbReference type="KEGG" id="hdi:HDIA_0372"/>
<gene>
    <name evidence="2" type="ORF">HDIA_0372</name>
</gene>
<keyword evidence="3" id="KW-1185">Reference proteome</keyword>
<proteinExistence type="predicted"/>
<dbReference type="CDD" id="cd00761">
    <property type="entry name" value="Glyco_tranf_GTA_type"/>
    <property type="match status" value="1"/>
</dbReference>
<dbReference type="EMBL" id="LT960614">
    <property type="protein sequence ID" value="SON53913.1"/>
    <property type="molecule type" value="Genomic_DNA"/>
</dbReference>
<dbReference type="RefSeq" id="WP_157775157.1">
    <property type="nucleotide sequence ID" value="NZ_LT960614.1"/>
</dbReference>
<evidence type="ECO:0000313" key="2">
    <source>
        <dbReference type="EMBL" id="SON53913.1"/>
    </source>
</evidence>
<organism evidence="2 3">
    <name type="scientific">Hartmannibacter diazotrophicus</name>
    <dbReference type="NCBI Taxonomy" id="1482074"/>
    <lineage>
        <taxon>Bacteria</taxon>
        <taxon>Pseudomonadati</taxon>
        <taxon>Pseudomonadota</taxon>
        <taxon>Alphaproteobacteria</taxon>
        <taxon>Hyphomicrobiales</taxon>
        <taxon>Pleomorphomonadaceae</taxon>
        <taxon>Hartmannibacter</taxon>
    </lineage>
</organism>
<dbReference type="OrthoDB" id="153025at2"/>
<keyword evidence="2" id="KW-0808">Transferase</keyword>
<dbReference type="InterPro" id="IPR029044">
    <property type="entry name" value="Nucleotide-diphossugar_trans"/>
</dbReference>
<accession>A0A2C9D112</accession>